<gene>
    <name evidence="1" type="ORF">BSEPE_0247</name>
</gene>
<evidence type="ECO:0000313" key="2">
    <source>
        <dbReference type="Proteomes" id="UP000067399"/>
    </source>
</evidence>
<protein>
    <recommendedName>
        <fullName evidence="3">Ketopantoate reductase</fullName>
    </recommendedName>
</protein>
<reference evidence="1 2" key="2">
    <citation type="journal article" date="2016" name="ISME J.">
        <title>Heterogeneous composition of key metabolic gene clusters in a vent mussel symbiont population.</title>
        <authorList>
            <person name="Ikuta T."/>
            <person name="Takaki Y."/>
            <person name="Nagai Y."/>
            <person name="Shimamura S."/>
            <person name="Tsuda M."/>
            <person name="Kawagucci S."/>
            <person name="Aoki Y."/>
            <person name="Inoue K."/>
            <person name="Teruya M."/>
            <person name="Satou K."/>
            <person name="Teruya K."/>
            <person name="Shimoji M."/>
            <person name="Tamotsu H."/>
            <person name="Hirano T."/>
            <person name="Maruyama T."/>
            <person name="Yoshida T."/>
        </authorList>
    </citation>
    <scope>NUCLEOTIDE SEQUENCE [LARGE SCALE GENOMIC DNA]</scope>
    <source>
        <strain evidence="1 2">Myojin Knoll</strain>
    </source>
</reference>
<name>A0A0N7KB79_9GAMM</name>
<evidence type="ECO:0008006" key="3">
    <source>
        <dbReference type="Google" id="ProtNLM"/>
    </source>
</evidence>
<dbReference type="RefSeq" id="WP_066042915.1">
    <property type="nucleotide sequence ID" value="NZ_AP013042.1"/>
</dbReference>
<keyword evidence="2" id="KW-1185">Reference proteome</keyword>
<proteinExistence type="predicted"/>
<dbReference type="AlphaFoldDB" id="A0A0N7KB79"/>
<sequence length="256" mass="28621">MKKPIVVLGIGELGSVFARAFLKNNYPVYPITRETNINKLANTIDPELILVCTAEVDLQNALKSIPKQWKDRVAMMQNELLPRDWEVHNFTNPTVISVWFEKKKGMDSNVLISSPAYGKKAQILVDSLALIDIPARTLNTKNELLFELVLKNIYILTTNIAGLSIETGATVNDLRNNHLDLMRNVSSDILKLQSALTGKNFAEDELEKGMIHAFKGDLAHQCMGRSAPARLKRTLKLAKSFNLPVPTLKNIANQVF</sequence>
<dbReference type="OrthoDB" id="5793658at2"/>
<reference evidence="1 2" key="1">
    <citation type="journal article" date="2000" name="Mar. Ecol. Prog. Ser.">
        <title>Phylogenetic characterization of endosymbionts in three hydrothermal vent mussels: influence on host distributions.</title>
        <authorList>
            <person name="Fujiwara Y."/>
            <person name="Takai K."/>
            <person name="Uematsu K."/>
            <person name="Tsuchida S."/>
            <person name="Hunt J.C."/>
            <person name="Hashimoto J."/>
        </authorList>
    </citation>
    <scope>NUCLEOTIDE SEQUENCE [LARGE SCALE GENOMIC DNA]</scope>
    <source>
        <strain evidence="1 2">Myojin Knoll</strain>
    </source>
</reference>
<dbReference type="EMBL" id="AP013042">
    <property type="protein sequence ID" value="BAS67263.1"/>
    <property type="molecule type" value="Genomic_DNA"/>
</dbReference>
<organism evidence="1 2">
    <name type="scientific">endosymbiont of Bathymodiolus septemdierum str. Myojin knoll</name>
    <dbReference type="NCBI Taxonomy" id="1303921"/>
    <lineage>
        <taxon>Bacteria</taxon>
        <taxon>Pseudomonadati</taxon>
        <taxon>Pseudomonadota</taxon>
        <taxon>Gammaproteobacteria</taxon>
        <taxon>sulfur-oxidizing symbionts</taxon>
    </lineage>
</organism>
<dbReference type="STRING" id="1303921.BSEPE_0247"/>
<evidence type="ECO:0000313" key="1">
    <source>
        <dbReference type="EMBL" id="BAS67263.1"/>
    </source>
</evidence>
<dbReference type="KEGG" id="ebh:BSEPE_0247"/>
<dbReference type="Proteomes" id="UP000067399">
    <property type="component" value="Chromosome"/>
</dbReference>
<dbReference type="InterPro" id="IPR036291">
    <property type="entry name" value="NAD(P)-bd_dom_sf"/>
</dbReference>
<accession>A0A0N7KB79</accession>
<dbReference type="SUPFAM" id="SSF51735">
    <property type="entry name" value="NAD(P)-binding Rossmann-fold domains"/>
    <property type="match status" value="1"/>
</dbReference>